<dbReference type="GO" id="GO:0016747">
    <property type="term" value="F:acyltransferase activity, transferring groups other than amino-acyl groups"/>
    <property type="evidence" value="ECO:0007669"/>
    <property type="project" value="InterPro"/>
</dbReference>
<keyword evidence="5" id="KW-1185">Reference proteome</keyword>
<sequence>MIELKRTNSENVDFNFLNKMLDKELVIRDGDEHAFFAQFNKIDTINHVIVAYDGEEPLGCGAFKKYDEETLEIKRMFVLPEGRGKKIASNMLAELEQWSKELGYKKCILETGTTFKEAVGLYLKNGYEISKNYGQYAEVKSSVCFCKTL</sequence>
<keyword evidence="1 4" id="KW-0808">Transferase</keyword>
<evidence type="ECO:0000313" key="5">
    <source>
        <dbReference type="Proteomes" id="UP000321367"/>
    </source>
</evidence>
<reference evidence="4 5" key="1">
    <citation type="submission" date="2019-08" db="EMBL/GenBank/DDBJ databases">
        <title>Genome sequence of Gillisia hiemivivida IC154 (type strain).</title>
        <authorList>
            <person name="Bowman J.P."/>
        </authorList>
    </citation>
    <scope>NUCLEOTIDE SEQUENCE [LARGE SCALE GENOMIC DNA]</scope>
    <source>
        <strain evidence="4 5">IC154</strain>
    </source>
</reference>
<dbReference type="SUPFAM" id="SSF55729">
    <property type="entry name" value="Acyl-CoA N-acyltransferases (Nat)"/>
    <property type="match status" value="1"/>
</dbReference>
<keyword evidence="2" id="KW-0012">Acyltransferase</keyword>
<dbReference type="InterPro" id="IPR000182">
    <property type="entry name" value="GNAT_dom"/>
</dbReference>
<dbReference type="InterPro" id="IPR050832">
    <property type="entry name" value="Bact_Acetyltransf"/>
</dbReference>
<dbReference type="CDD" id="cd04301">
    <property type="entry name" value="NAT_SF"/>
    <property type="match status" value="1"/>
</dbReference>
<evidence type="ECO:0000259" key="3">
    <source>
        <dbReference type="PROSITE" id="PS51186"/>
    </source>
</evidence>
<proteinExistence type="predicted"/>
<dbReference type="RefSeq" id="WP_146931047.1">
    <property type="nucleotide sequence ID" value="NZ_CBCSHZ010000024.1"/>
</dbReference>
<dbReference type="PANTHER" id="PTHR43877">
    <property type="entry name" value="AMINOALKYLPHOSPHONATE N-ACETYLTRANSFERASE-RELATED-RELATED"/>
    <property type="match status" value="1"/>
</dbReference>
<dbReference type="Proteomes" id="UP000321367">
    <property type="component" value="Unassembled WGS sequence"/>
</dbReference>
<accession>A0A5C6ZXZ7</accession>
<evidence type="ECO:0000256" key="2">
    <source>
        <dbReference type="ARBA" id="ARBA00023315"/>
    </source>
</evidence>
<dbReference type="AlphaFoldDB" id="A0A5C6ZXZ7"/>
<dbReference type="PANTHER" id="PTHR43877:SF2">
    <property type="entry name" value="AMINOALKYLPHOSPHONATE N-ACETYLTRANSFERASE-RELATED"/>
    <property type="match status" value="1"/>
</dbReference>
<comment type="caution">
    <text evidence="4">The sequence shown here is derived from an EMBL/GenBank/DDBJ whole genome shotgun (WGS) entry which is preliminary data.</text>
</comment>
<dbReference type="Gene3D" id="3.40.630.30">
    <property type="match status" value="1"/>
</dbReference>
<protein>
    <submittedName>
        <fullName evidence="4">GNAT family N-acetyltransferase</fullName>
    </submittedName>
</protein>
<dbReference type="Pfam" id="PF00583">
    <property type="entry name" value="Acetyltransf_1"/>
    <property type="match status" value="1"/>
</dbReference>
<gene>
    <name evidence="4" type="ORF">ES724_06250</name>
</gene>
<evidence type="ECO:0000313" key="4">
    <source>
        <dbReference type="EMBL" id="TXD94248.1"/>
    </source>
</evidence>
<organism evidence="4 5">
    <name type="scientific">Gillisia hiemivivida</name>
    <dbReference type="NCBI Taxonomy" id="291190"/>
    <lineage>
        <taxon>Bacteria</taxon>
        <taxon>Pseudomonadati</taxon>
        <taxon>Bacteroidota</taxon>
        <taxon>Flavobacteriia</taxon>
        <taxon>Flavobacteriales</taxon>
        <taxon>Flavobacteriaceae</taxon>
        <taxon>Gillisia</taxon>
    </lineage>
</organism>
<dbReference type="PROSITE" id="PS51186">
    <property type="entry name" value="GNAT"/>
    <property type="match status" value="1"/>
</dbReference>
<name>A0A5C6ZXZ7_9FLAO</name>
<evidence type="ECO:0000256" key="1">
    <source>
        <dbReference type="ARBA" id="ARBA00022679"/>
    </source>
</evidence>
<feature type="domain" description="N-acetyltransferase" evidence="3">
    <location>
        <begin position="2"/>
        <end position="149"/>
    </location>
</feature>
<dbReference type="EMBL" id="VORY01000005">
    <property type="protein sequence ID" value="TXD94248.1"/>
    <property type="molecule type" value="Genomic_DNA"/>
</dbReference>
<dbReference type="InterPro" id="IPR016181">
    <property type="entry name" value="Acyl_CoA_acyltransferase"/>
</dbReference>
<dbReference type="OrthoDB" id="9803233at2"/>